<evidence type="ECO:0000313" key="1">
    <source>
        <dbReference type="EMBL" id="JAH79293.1"/>
    </source>
</evidence>
<proteinExistence type="predicted"/>
<reference evidence="1" key="1">
    <citation type="submission" date="2014-11" db="EMBL/GenBank/DDBJ databases">
        <authorList>
            <person name="Amaro Gonzalez C."/>
        </authorList>
    </citation>
    <scope>NUCLEOTIDE SEQUENCE</scope>
</reference>
<name>A0A0E9VQ03_ANGAN</name>
<dbReference type="AlphaFoldDB" id="A0A0E9VQ03"/>
<sequence length="27" mass="3271">MTKMITQFVTCRLFARPFYDLPLHINN</sequence>
<dbReference type="EMBL" id="GBXM01029284">
    <property type="protein sequence ID" value="JAH79293.1"/>
    <property type="molecule type" value="Transcribed_RNA"/>
</dbReference>
<protein>
    <submittedName>
        <fullName evidence="1">Uncharacterized protein</fullName>
    </submittedName>
</protein>
<organism evidence="1">
    <name type="scientific">Anguilla anguilla</name>
    <name type="common">European freshwater eel</name>
    <name type="synonym">Muraena anguilla</name>
    <dbReference type="NCBI Taxonomy" id="7936"/>
    <lineage>
        <taxon>Eukaryota</taxon>
        <taxon>Metazoa</taxon>
        <taxon>Chordata</taxon>
        <taxon>Craniata</taxon>
        <taxon>Vertebrata</taxon>
        <taxon>Euteleostomi</taxon>
        <taxon>Actinopterygii</taxon>
        <taxon>Neopterygii</taxon>
        <taxon>Teleostei</taxon>
        <taxon>Anguilliformes</taxon>
        <taxon>Anguillidae</taxon>
        <taxon>Anguilla</taxon>
    </lineage>
</organism>
<accession>A0A0E9VQ03</accession>
<reference evidence="1" key="2">
    <citation type="journal article" date="2015" name="Fish Shellfish Immunol.">
        <title>Early steps in the European eel (Anguilla anguilla)-Vibrio vulnificus interaction in the gills: Role of the RtxA13 toxin.</title>
        <authorList>
            <person name="Callol A."/>
            <person name="Pajuelo D."/>
            <person name="Ebbesson L."/>
            <person name="Teles M."/>
            <person name="MacKenzie S."/>
            <person name="Amaro C."/>
        </authorList>
    </citation>
    <scope>NUCLEOTIDE SEQUENCE</scope>
</reference>